<feature type="compositionally biased region" description="Pro residues" evidence="1">
    <location>
        <begin position="74"/>
        <end position="97"/>
    </location>
</feature>
<feature type="region of interest" description="Disordered" evidence="1">
    <location>
        <begin position="63"/>
        <end position="97"/>
    </location>
</feature>
<accession>A0A3P6SK68</accession>
<dbReference type="EMBL" id="UYRX01000004">
    <property type="protein sequence ID" value="VDK67795.1"/>
    <property type="molecule type" value="Genomic_DNA"/>
</dbReference>
<evidence type="ECO:0000313" key="3">
    <source>
        <dbReference type="Proteomes" id="UP000277928"/>
    </source>
</evidence>
<evidence type="ECO:0000256" key="1">
    <source>
        <dbReference type="SAM" id="MobiDB-lite"/>
    </source>
</evidence>
<dbReference type="Proteomes" id="UP000277928">
    <property type="component" value="Unassembled WGS sequence"/>
</dbReference>
<protein>
    <submittedName>
        <fullName evidence="2">Uncharacterized protein</fullName>
    </submittedName>
</protein>
<gene>
    <name evidence="2" type="ORF">NLS_LOCUS183</name>
</gene>
<evidence type="ECO:0000313" key="2">
    <source>
        <dbReference type="EMBL" id="VDK67795.1"/>
    </source>
</evidence>
<keyword evidence="3" id="KW-1185">Reference proteome</keyword>
<organism evidence="2 3">
    <name type="scientific">Litomosoides sigmodontis</name>
    <name type="common">Filarial nematode worm</name>
    <dbReference type="NCBI Taxonomy" id="42156"/>
    <lineage>
        <taxon>Eukaryota</taxon>
        <taxon>Metazoa</taxon>
        <taxon>Ecdysozoa</taxon>
        <taxon>Nematoda</taxon>
        <taxon>Chromadorea</taxon>
        <taxon>Rhabditida</taxon>
        <taxon>Spirurina</taxon>
        <taxon>Spiruromorpha</taxon>
        <taxon>Filarioidea</taxon>
        <taxon>Onchocercidae</taxon>
        <taxon>Litomosoides</taxon>
    </lineage>
</organism>
<dbReference type="AlphaFoldDB" id="A0A3P6SK68"/>
<proteinExistence type="predicted"/>
<feature type="compositionally biased region" description="Low complexity" evidence="1">
    <location>
        <begin position="63"/>
        <end position="73"/>
    </location>
</feature>
<dbReference type="STRING" id="42156.A0A3P6SK68"/>
<name>A0A3P6SK68_LITSI</name>
<reference evidence="2 3" key="1">
    <citation type="submission" date="2018-08" db="EMBL/GenBank/DDBJ databases">
        <authorList>
            <person name="Laetsch R D."/>
            <person name="Stevens L."/>
            <person name="Kumar S."/>
            <person name="Blaxter L. M."/>
        </authorList>
    </citation>
    <scope>NUCLEOTIDE SEQUENCE [LARGE SCALE GENOMIC DNA]</scope>
</reference>
<dbReference type="OrthoDB" id="291007at2759"/>
<sequence>MRLPSVPAAFVEVFQQITCKPQMPDRSLPPQQRPSHFEHFSSLPLANNRRSVFLSNATTMATAGHASSTATTPPELPSFPLPLPLLSPPPAPPPPPPLRLQSSLPPISFLDVDDVLLLMEHCASIPFERIPLHEFQRIQMFRYSFQLPIHKNHLLQKLKKNVATSCFSSIFDRSVVYDGSLQKIEEVELVMEAVDGIGSQTCIKFELVGTQPNGCGPTSISCESSPIEYVMGQRKALSDKDVELLITMYCM</sequence>